<dbReference type="PANTHER" id="PTHR11088:SF60">
    <property type="entry name" value="TRNA DIMETHYLALLYLTRANSFERASE"/>
    <property type="match status" value="1"/>
</dbReference>
<keyword evidence="7 10" id="KW-0067">ATP-binding</keyword>
<comment type="cofactor">
    <cofactor evidence="1 10">
        <name>Mg(2+)</name>
        <dbReference type="ChEBI" id="CHEBI:18420"/>
    </cofactor>
</comment>
<feature type="binding site" evidence="10">
    <location>
        <begin position="22"/>
        <end position="29"/>
    </location>
    <ligand>
        <name>ATP</name>
        <dbReference type="ChEBI" id="CHEBI:30616"/>
    </ligand>
</feature>
<evidence type="ECO:0000256" key="7">
    <source>
        <dbReference type="ARBA" id="ARBA00022840"/>
    </source>
</evidence>
<comment type="subunit">
    <text evidence="10">Monomer.</text>
</comment>
<dbReference type="EC" id="2.5.1.75" evidence="10"/>
<dbReference type="SUPFAM" id="SSF52540">
    <property type="entry name" value="P-loop containing nucleoside triphosphate hydrolases"/>
    <property type="match status" value="2"/>
</dbReference>
<dbReference type="Proteomes" id="UP000438476">
    <property type="component" value="Unassembled WGS sequence"/>
</dbReference>
<comment type="caution">
    <text evidence="14">The sequence shown here is derived from an EMBL/GenBank/DDBJ whole genome shotgun (WGS) entry which is preliminary data.</text>
</comment>
<evidence type="ECO:0000256" key="2">
    <source>
        <dbReference type="ARBA" id="ARBA00003213"/>
    </source>
</evidence>
<protein>
    <recommendedName>
        <fullName evidence="10">tRNA dimethylallyltransferase</fullName>
        <ecNumber evidence="10">2.5.1.75</ecNumber>
    </recommendedName>
    <alternativeName>
        <fullName evidence="10">Dimethylallyl diphosphate:tRNA dimethylallyltransferase</fullName>
        <shortName evidence="10">DMAPP:tRNA dimethylallyltransferase</shortName>
        <shortName evidence="10">DMATase</shortName>
    </alternativeName>
    <alternativeName>
        <fullName evidence="10">Isopentenyl-diphosphate:tRNA isopentenyltransferase</fullName>
        <shortName evidence="10">IPP transferase</shortName>
        <shortName evidence="10">IPPT</shortName>
        <shortName evidence="10">IPTase</shortName>
    </alternativeName>
</protein>
<comment type="similarity">
    <text evidence="3 10 13">Belongs to the IPP transferase family.</text>
</comment>
<comment type="caution">
    <text evidence="10">Lacks conserved residue(s) required for the propagation of feature annotation.</text>
</comment>
<comment type="function">
    <text evidence="2 10 12">Catalyzes the transfer of a dimethylallyl group onto the adenine at position 37 in tRNAs that read codons beginning with uridine, leading to the formation of N6-(dimethylallyl)adenosine (i(6)A).</text>
</comment>
<dbReference type="Gene3D" id="1.10.20.140">
    <property type="match status" value="1"/>
</dbReference>
<reference evidence="14 15" key="1">
    <citation type="submission" date="2019-12" db="EMBL/GenBank/DDBJ databases">
        <title>Genomic-based taxomic classification of the family Erythrobacteraceae.</title>
        <authorList>
            <person name="Xu L."/>
        </authorList>
    </citation>
    <scope>NUCLEOTIDE SEQUENCE [LARGE SCALE GENOMIC DNA]</scope>
    <source>
        <strain evidence="14 15">LMG 29518</strain>
    </source>
</reference>
<dbReference type="RefSeq" id="WP_160735033.1">
    <property type="nucleotide sequence ID" value="NZ_WTYT01000001.1"/>
</dbReference>
<evidence type="ECO:0000256" key="9">
    <source>
        <dbReference type="ARBA" id="ARBA00049563"/>
    </source>
</evidence>
<dbReference type="InterPro" id="IPR018022">
    <property type="entry name" value="IPT"/>
</dbReference>
<evidence type="ECO:0000256" key="11">
    <source>
        <dbReference type="RuleBase" id="RU003783"/>
    </source>
</evidence>
<dbReference type="Pfam" id="PF01715">
    <property type="entry name" value="IPPT"/>
    <property type="match status" value="1"/>
</dbReference>
<proteinExistence type="inferred from homology"/>
<dbReference type="InterPro" id="IPR039657">
    <property type="entry name" value="Dimethylallyltransferase"/>
</dbReference>
<feature type="region of interest" description="Interaction with substrate tRNA" evidence="10">
    <location>
        <begin position="52"/>
        <end position="55"/>
    </location>
</feature>
<evidence type="ECO:0000313" key="14">
    <source>
        <dbReference type="EMBL" id="MXO64621.1"/>
    </source>
</evidence>
<organism evidence="14 15">
    <name type="scientific">Altericroceibacterium endophyticum</name>
    <dbReference type="NCBI Taxonomy" id="1808508"/>
    <lineage>
        <taxon>Bacteria</taxon>
        <taxon>Pseudomonadati</taxon>
        <taxon>Pseudomonadota</taxon>
        <taxon>Alphaproteobacteria</taxon>
        <taxon>Sphingomonadales</taxon>
        <taxon>Erythrobacteraceae</taxon>
        <taxon>Altericroceibacterium</taxon>
    </lineage>
</organism>
<feature type="site" description="Interaction with substrate tRNA" evidence="10">
    <location>
        <position position="118"/>
    </location>
</feature>
<dbReference type="OrthoDB" id="9776390at2"/>
<dbReference type="EMBL" id="WTYT01000001">
    <property type="protein sequence ID" value="MXO64621.1"/>
    <property type="molecule type" value="Genomic_DNA"/>
</dbReference>
<evidence type="ECO:0000313" key="15">
    <source>
        <dbReference type="Proteomes" id="UP000438476"/>
    </source>
</evidence>
<keyword evidence="5 10" id="KW-0819">tRNA processing</keyword>
<evidence type="ECO:0000256" key="4">
    <source>
        <dbReference type="ARBA" id="ARBA00022679"/>
    </source>
</evidence>
<dbReference type="InterPro" id="IPR027417">
    <property type="entry name" value="P-loop_NTPase"/>
</dbReference>
<feature type="site" description="Interaction with substrate tRNA" evidence="10">
    <location>
        <position position="140"/>
    </location>
</feature>
<gene>
    <name evidence="10 14" type="primary">miaA</name>
    <name evidence="14" type="ORF">GRI91_02495</name>
</gene>
<keyword evidence="4 10" id="KW-0808">Transferase</keyword>
<keyword evidence="15" id="KW-1185">Reference proteome</keyword>
<evidence type="ECO:0000256" key="13">
    <source>
        <dbReference type="RuleBase" id="RU003785"/>
    </source>
</evidence>
<dbReference type="AlphaFoldDB" id="A0A6I4T381"/>
<evidence type="ECO:0000256" key="5">
    <source>
        <dbReference type="ARBA" id="ARBA00022694"/>
    </source>
</evidence>
<keyword evidence="8 10" id="KW-0460">Magnesium</keyword>
<name>A0A6I4T381_9SPHN</name>
<sequence length="324" mass="35879">MSKALSPQSGKGVTNEVALIAGPTASGKSHYAVALAQQLAARGQEAVIINADSAQVYQDLLILSARPDETEMASIPHKLFGEWDGAVACSAADWAKAARAEISAAHSAGILPILVGGTGLYIRTLLDGIAPIPPIDDTIRDDIRAMRVEDAYQALEREDPERAEFLNPADATRVKRALEVVRSTGHPLLYWQQHRTGGIGDHVALFPLILLPEREWLYSRCNMRLTAMMENGAIAEVERLLDRNLSPALPVMRAIGVQEIARFLRQELDFEESLSAAQQATRNYAKRQYTWFRRQPPADWKRTEDNNYPNGLEFETLLLRLGLT</sequence>
<accession>A0A6I4T381</accession>
<feature type="binding site" evidence="10">
    <location>
        <begin position="24"/>
        <end position="29"/>
    </location>
    <ligand>
        <name>substrate</name>
    </ligand>
</feature>
<dbReference type="Gene3D" id="3.40.50.300">
    <property type="entry name" value="P-loop containing nucleotide triphosphate hydrolases"/>
    <property type="match status" value="1"/>
</dbReference>
<dbReference type="GO" id="GO:0005524">
    <property type="term" value="F:ATP binding"/>
    <property type="evidence" value="ECO:0007669"/>
    <property type="project" value="UniProtKB-UniRule"/>
</dbReference>
<keyword evidence="6 10" id="KW-0547">Nucleotide-binding</keyword>
<evidence type="ECO:0000256" key="10">
    <source>
        <dbReference type="HAMAP-Rule" id="MF_00185"/>
    </source>
</evidence>
<dbReference type="GO" id="GO:0006400">
    <property type="term" value="P:tRNA modification"/>
    <property type="evidence" value="ECO:0007669"/>
    <property type="project" value="TreeGrafter"/>
</dbReference>
<evidence type="ECO:0000256" key="8">
    <source>
        <dbReference type="ARBA" id="ARBA00022842"/>
    </source>
</evidence>
<evidence type="ECO:0000256" key="1">
    <source>
        <dbReference type="ARBA" id="ARBA00001946"/>
    </source>
</evidence>
<evidence type="ECO:0000256" key="3">
    <source>
        <dbReference type="ARBA" id="ARBA00005842"/>
    </source>
</evidence>
<comment type="catalytic activity">
    <reaction evidence="9 10 11">
        <text>adenosine(37) in tRNA + dimethylallyl diphosphate = N(6)-dimethylallyladenosine(37) in tRNA + diphosphate</text>
        <dbReference type="Rhea" id="RHEA:26482"/>
        <dbReference type="Rhea" id="RHEA-COMP:10162"/>
        <dbReference type="Rhea" id="RHEA-COMP:10375"/>
        <dbReference type="ChEBI" id="CHEBI:33019"/>
        <dbReference type="ChEBI" id="CHEBI:57623"/>
        <dbReference type="ChEBI" id="CHEBI:74411"/>
        <dbReference type="ChEBI" id="CHEBI:74415"/>
        <dbReference type="EC" id="2.5.1.75"/>
    </reaction>
</comment>
<dbReference type="GO" id="GO:0052381">
    <property type="term" value="F:tRNA dimethylallyltransferase activity"/>
    <property type="evidence" value="ECO:0007669"/>
    <property type="project" value="UniProtKB-UniRule"/>
</dbReference>
<evidence type="ECO:0000256" key="6">
    <source>
        <dbReference type="ARBA" id="ARBA00022741"/>
    </source>
</evidence>
<dbReference type="PANTHER" id="PTHR11088">
    <property type="entry name" value="TRNA DIMETHYLALLYLTRANSFERASE"/>
    <property type="match status" value="1"/>
</dbReference>
<dbReference type="HAMAP" id="MF_00185">
    <property type="entry name" value="IPP_trans"/>
    <property type="match status" value="1"/>
</dbReference>
<dbReference type="NCBIfam" id="TIGR00174">
    <property type="entry name" value="miaA"/>
    <property type="match status" value="1"/>
</dbReference>
<evidence type="ECO:0000256" key="12">
    <source>
        <dbReference type="RuleBase" id="RU003784"/>
    </source>
</evidence>